<dbReference type="InterPro" id="IPR007895">
    <property type="entry name" value="MASE1"/>
</dbReference>
<dbReference type="Proteomes" id="UP000465304">
    <property type="component" value="Unassembled WGS sequence"/>
</dbReference>
<dbReference type="Gene3D" id="3.30.450.20">
    <property type="entry name" value="PAS domain"/>
    <property type="match status" value="1"/>
</dbReference>
<feature type="transmembrane region" description="Helical" evidence="6">
    <location>
        <begin position="143"/>
        <end position="165"/>
    </location>
</feature>
<dbReference type="InterPro" id="IPR000160">
    <property type="entry name" value="GGDEF_dom"/>
</dbReference>
<evidence type="ECO:0000256" key="5">
    <source>
        <dbReference type="ARBA" id="ARBA00023136"/>
    </source>
</evidence>
<evidence type="ECO:0000313" key="8">
    <source>
        <dbReference type="EMBL" id="GFH01517.1"/>
    </source>
</evidence>
<keyword evidence="3 6" id="KW-0812">Transmembrane</keyword>
<reference evidence="8 9" key="1">
    <citation type="journal article" date="2019" name="Emerg. Microbes Infect.">
        <title>Comprehensive subspecies identification of 175 nontuberculous mycobacteria species based on 7547 genomic profiles.</title>
        <authorList>
            <person name="Matsumoto Y."/>
            <person name="Kinjo T."/>
            <person name="Motooka D."/>
            <person name="Nabeya D."/>
            <person name="Jung N."/>
            <person name="Uechi K."/>
            <person name="Horii T."/>
            <person name="Iida T."/>
            <person name="Fujita J."/>
            <person name="Nakamura S."/>
        </authorList>
    </citation>
    <scope>NUCLEOTIDE SEQUENCE [LARGE SCALE GENOMIC DNA]</scope>
    <source>
        <strain evidence="8 9">JCM 30996</strain>
    </source>
</reference>
<dbReference type="RefSeq" id="WP_163888299.1">
    <property type="nucleotide sequence ID" value="NZ_BLLB01000002.1"/>
</dbReference>
<evidence type="ECO:0000256" key="6">
    <source>
        <dbReference type="SAM" id="Phobius"/>
    </source>
</evidence>
<comment type="caution">
    <text evidence="8">The sequence shown here is derived from an EMBL/GenBank/DDBJ whole genome shotgun (WGS) entry which is preliminary data.</text>
</comment>
<proteinExistence type="predicted"/>
<sequence>MSTGIPPALTGVAGRWAGLRVRLTAADLLPPLWHLLGWTAGVAAASYLVRWLALVDGRTFTVVWLAAAPQLVALLTARRRHWPVYLVSFAVFQYGPAWLVLGQRPELAALSTVTAVVFAAWVLQPDQDWVRGRNDSLRSWRRFVIYGVVVAPALAGAIGVVSVVVHEQGRTDVRSLATVALIWYLAEAVGIAFLTPVMLRWRHSWRRQSWRQRATTAGFSVLMIAMCLIAAAESNFVLLFLTGVPALLVLIDAGIAAAFWQMAVGAVIILGSTFAGYGPFVGDAADPTQAMINAQVFLLAGYAMVVTIAAALEDRNRLTALDHASHEIYGLVAELTGDLVLVLDSSGNVLHHASGGQPNIEPREDRIAQTEWLRHIHPDDRDLVAERLTSGRSGASAPFRVRGYDGSWSWFVAHSRQASKGFFAVILRDVTLEHEVQESLTDMANTDALTGLPNRRGLAARARGIWQRAHELEQPVTALFVDVDHFKAFNDEFGHKAGDACLRDVADVLQNLAAPEACVAARYGGEEFAVVLGGCEDPYTFAKGVASAIRALGIGHPASPCGVLTVSIGVATTYPRTAPGVDPEAAVGQLLEHADQALYAAKAQGRDAIALAREEALVGEEIPRR</sequence>
<comment type="subcellular location">
    <subcellularLocation>
        <location evidence="1">Cell membrane</location>
        <topology evidence="1">Multi-pass membrane protein</topology>
    </subcellularLocation>
</comment>
<dbReference type="PANTHER" id="PTHR45138:SF9">
    <property type="entry name" value="DIGUANYLATE CYCLASE DGCM-RELATED"/>
    <property type="match status" value="1"/>
</dbReference>
<keyword evidence="5 6" id="KW-0472">Membrane</keyword>
<keyword evidence="4 6" id="KW-1133">Transmembrane helix</keyword>
<dbReference type="EMBL" id="BLLB01000002">
    <property type="protein sequence ID" value="GFH01517.1"/>
    <property type="molecule type" value="Genomic_DNA"/>
</dbReference>
<dbReference type="NCBIfam" id="TIGR00254">
    <property type="entry name" value="GGDEF"/>
    <property type="match status" value="1"/>
</dbReference>
<name>A0A7I9ZLD7_9MYCO</name>
<dbReference type="GO" id="GO:0005886">
    <property type="term" value="C:plasma membrane"/>
    <property type="evidence" value="ECO:0007669"/>
    <property type="project" value="UniProtKB-SubCell"/>
</dbReference>
<feature type="transmembrane region" description="Helical" evidence="6">
    <location>
        <begin position="84"/>
        <end position="101"/>
    </location>
</feature>
<feature type="transmembrane region" description="Helical" evidence="6">
    <location>
        <begin position="107"/>
        <end position="123"/>
    </location>
</feature>
<accession>A0A7I9ZLD7</accession>
<dbReference type="AlphaFoldDB" id="A0A7I9ZLD7"/>
<feature type="transmembrane region" description="Helical" evidence="6">
    <location>
        <begin position="32"/>
        <end position="53"/>
    </location>
</feature>
<dbReference type="Pfam" id="PF00990">
    <property type="entry name" value="GGDEF"/>
    <property type="match status" value="1"/>
</dbReference>
<dbReference type="PANTHER" id="PTHR45138">
    <property type="entry name" value="REGULATORY COMPONENTS OF SENSORY TRANSDUCTION SYSTEM"/>
    <property type="match status" value="1"/>
</dbReference>
<feature type="transmembrane region" description="Helical" evidence="6">
    <location>
        <begin position="292"/>
        <end position="312"/>
    </location>
</feature>
<feature type="transmembrane region" description="Helical" evidence="6">
    <location>
        <begin position="262"/>
        <end position="280"/>
    </location>
</feature>
<evidence type="ECO:0000313" key="9">
    <source>
        <dbReference type="Proteomes" id="UP000465304"/>
    </source>
</evidence>
<dbReference type="SUPFAM" id="SSF55785">
    <property type="entry name" value="PYP-like sensor domain (PAS domain)"/>
    <property type="match status" value="1"/>
</dbReference>
<feature type="domain" description="GGDEF" evidence="7">
    <location>
        <begin position="474"/>
        <end position="614"/>
    </location>
</feature>
<dbReference type="FunFam" id="3.30.70.270:FF:000001">
    <property type="entry name" value="Diguanylate cyclase domain protein"/>
    <property type="match status" value="1"/>
</dbReference>
<dbReference type="GO" id="GO:1902201">
    <property type="term" value="P:negative regulation of bacterial-type flagellum-dependent cell motility"/>
    <property type="evidence" value="ECO:0007669"/>
    <property type="project" value="TreeGrafter"/>
</dbReference>
<evidence type="ECO:0000256" key="4">
    <source>
        <dbReference type="ARBA" id="ARBA00022989"/>
    </source>
</evidence>
<evidence type="ECO:0000256" key="3">
    <source>
        <dbReference type="ARBA" id="ARBA00022692"/>
    </source>
</evidence>
<dbReference type="SUPFAM" id="SSF55073">
    <property type="entry name" value="Nucleotide cyclase"/>
    <property type="match status" value="1"/>
</dbReference>
<dbReference type="PROSITE" id="PS50887">
    <property type="entry name" value="GGDEF"/>
    <property type="match status" value="1"/>
</dbReference>
<dbReference type="SMART" id="SM00267">
    <property type="entry name" value="GGDEF"/>
    <property type="match status" value="1"/>
</dbReference>
<gene>
    <name evidence="8" type="ORF">MHIP_20000</name>
</gene>
<dbReference type="CDD" id="cd00130">
    <property type="entry name" value="PAS"/>
    <property type="match status" value="1"/>
</dbReference>
<dbReference type="GO" id="GO:0052621">
    <property type="term" value="F:diguanylate cyclase activity"/>
    <property type="evidence" value="ECO:0007669"/>
    <property type="project" value="TreeGrafter"/>
</dbReference>
<dbReference type="GO" id="GO:0043709">
    <property type="term" value="P:cell adhesion involved in single-species biofilm formation"/>
    <property type="evidence" value="ECO:0007669"/>
    <property type="project" value="TreeGrafter"/>
</dbReference>
<dbReference type="Pfam" id="PF05231">
    <property type="entry name" value="MASE1"/>
    <property type="match status" value="1"/>
</dbReference>
<evidence type="ECO:0000256" key="1">
    <source>
        <dbReference type="ARBA" id="ARBA00004651"/>
    </source>
</evidence>
<dbReference type="InterPro" id="IPR029787">
    <property type="entry name" value="Nucleotide_cyclase"/>
</dbReference>
<dbReference type="InterPro" id="IPR035965">
    <property type="entry name" value="PAS-like_dom_sf"/>
</dbReference>
<keyword evidence="9" id="KW-1185">Reference proteome</keyword>
<feature type="transmembrane region" description="Helical" evidence="6">
    <location>
        <begin position="177"/>
        <end position="201"/>
    </location>
</feature>
<dbReference type="InterPro" id="IPR000014">
    <property type="entry name" value="PAS"/>
</dbReference>
<keyword evidence="2" id="KW-1003">Cell membrane</keyword>
<dbReference type="InterPro" id="IPR050469">
    <property type="entry name" value="Diguanylate_Cyclase"/>
</dbReference>
<dbReference type="Gene3D" id="3.30.70.270">
    <property type="match status" value="1"/>
</dbReference>
<organism evidence="8 9">
    <name type="scientific">Mycolicibacterium hippocampi</name>
    <dbReference type="NCBI Taxonomy" id="659824"/>
    <lineage>
        <taxon>Bacteria</taxon>
        <taxon>Bacillati</taxon>
        <taxon>Actinomycetota</taxon>
        <taxon>Actinomycetes</taxon>
        <taxon>Mycobacteriales</taxon>
        <taxon>Mycobacteriaceae</taxon>
        <taxon>Mycolicibacterium</taxon>
    </lineage>
</organism>
<dbReference type="CDD" id="cd01949">
    <property type="entry name" value="GGDEF"/>
    <property type="match status" value="1"/>
</dbReference>
<protein>
    <recommendedName>
        <fullName evidence="7">GGDEF domain-containing protein</fullName>
    </recommendedName>
</protein>
<evidence type="ECO:0000259" key="7">
    <source>
        <dbReference type="PROSITE" id="PS50887"/>
    </source>
</evidence>
<feature type="transmembrane region" description="Helical" evidence="6">
    <location>
        <begin position="213"/>
        <end position="231"/>
    </location>
</feature>
<dbReference type="InterPro" id="IPR043128">
    <property type="entry name" value="Rev_trsase/Diguanyl_cyclase"/>
</dbReference>
<evidence type="ECO:0000256" key="2">
    <source>
        <dbReference type="ARBA" id="ARBA00022475"/>
    </source>
</evidence>